<dbReference type="PANTHER" id="PTHR30143:SF0">
    <property type="entry name" value="2-KETO-4-PENTENOATE HYDRATASE"/>
    <property type="match status" value="1"/>
</dbReference>
<dbReference type="AlphaFoldDB" id="A0A7W8HY61"/>
<evidence type="ECO:0000313" key="4">
    <source>
        <dbReference type="Proteomes" id="UP000566663"/>
    </source>
</evidence>
<dbReference type="GO" id="GO:0008684">
    <property type="term" value="F:2-oxopent-4-enoate hydratase activity"/>
    <property type="evidence" value="ECO:0007669"/>
    <property type="project" value="UniProtKB-EC"/>
</dbReference>
<accession>A0A7W8HY61</accession>
<dbReference type="GO" id="GO:0005737">
    <property type="term" value="C:cytoplasm"/>
    <property type="evidence" value="ECO:0007669"/>
    <property type="project" value="TreeGrafter"/>
</dbReference>
<sequence length="279" mass="29015">MSMVLAVSLAKPPASEEATQIAKDFVEARLQARSIGRYPGVPPETMAAAYNIQEAAIAQFPGTIAGWKVGGVPVALQERLGVHRVSGPIFDRGLWRSDDVTPVRVPAIAGGFAAVEAEFVARIGAVDPVRLDWTIEAAQAAIDAMFVGVEVAGSPLSELNDMGPAAVASDFGNHAGLVLGYEVPAWRERMSEVAVETRVNGVHVGAGGAASLAGGPLESVRFLLEHCARRGRPLTEGMLISTGAVTGVHRVGIGDVSVCRFGGIAELQCLVVEASPTES</sequence>
<name>A0A7W8HY61_9CAUL</name>
<keyword evidence="1 3" id="KW-0456">Lyase</keyword>
<dbReference type="PANTHER" id="PTHR30143">
    <property type="entry name" value="ACID HYDRATASE"/>
    <property type="match status" value="1"/>
</dbReference>
<reference evidence="3 4" key="1">
    <citation type="submission" date="2020-08" db="EMBL/GenBank/DDBJ databases">
        <title>Genomic Encyclopedia of Type Strains, Phase IV (KMG-IV): sequencing the most valuable type-strain genomes for metagenomic binning, comparative biology and taxonomic classification.</title>
        <authorList>
            <person name="Goeker M."/>
        </authorList>
    </citation>
    <scope>NUCLEOTIDE SEQUENCE [LARGE SCALE GENOMIC DNA]</scope>
    <source>
        <strain evidence="3 4">DSM 25335</strain>
    </source>
</reference>
<gene>
    <name evidence="3" type="ORF">HNQ67_001604</name>
</gene>
<dbReference type="InterPro" id="IPR011234">
    <property type="entry name" value="Fumarylacetoacetase-like_C"/>
</dbReference>
<dbReference type="InterPro" id="IPR036663">
    <property type="entry name" value="Fumarylacetoacetase_C_sf"/>
</dbReference>
<dbReference type="Pfam" id="PF01557">
    <property type="entry name" value="FAA_hydrolase"/>
    <property type="match status" value="1"/>
</dbReference>
<dbReference type="SUPFAM" id="SSF56529">
    <property type="entry name" value="FAH"/>
    <property type="match status" value="1"/>
</dbReference>
<keyword evidence="4" id="KW-1185">Reference proteome</keyword>
<evidence type="ECO:0000313" key="3">
    <source>
        <dbReference type="EMBL" id="MBB5292084.1"/>
    </source>
</evidence>
<dbReference type="EC" id="4.2.1.80" evidence="3"/>
<comment type="caution">
    <text evidence="3">The sequence shown here is derived from an EMBL/GenBank/DDBJ whole genome shotgun (WGS) entry which is preliminary data.</text>
</comment>
<dbReference type="EMBL" id="JACHFZ010000003">
    <property type="protein sequence ID" value="MBB5292084.1"/>
    <property type="molecule type" value="Genomic_DNA"/>
</dbReference>
<protein>
    <submittedName>
        <fullName evidence="3">2-keto-4-pentenoate hydratase</fullName>
        <ecNumber evidence="3">4.2.1.80</ecNumber>
    </submittedName>
</protein>
<dbReference type="Proteomes" id="UP000566663">
    <property type="component" value="Unassembled WGS sequence"/>
</dbReference>
<dbReference type="Gene3D" id="3.90.850.10">
    <property type="entry name" value="Fumarylacetoacetase-like, C-terminal domain"/>
    <property type="match status" value="1"/>
</dbReference>
<evidence type="ECO:0000256" key="1">
    <source>
        <dbReference type="ARBA" id="ARBA00023239"/>
    </source>
</evidence>
<proteinExistence type="predicted"/>
<organism evidence="3 4">
    <name type="scientific">Brevundimonas basaltis</name>
    <dbReference type="NCBI Taxonomy" id="472166"/>
    <lineage>
        <taxon>Bacteria</taxon>
        <taxon>Pseudomonadati</taxon>
        <taxon>Pseudomonadota</taxon>
        <taxon>Alphaproteobacteria</taxon>
        <taxon>Caulobacterales</taxon>
        <taxon>Caulobacteraceae</taxon>
        <taxon>Brevundimonas</taxon>
    </lineage>
</organism>
<evidence type="ECO:0000259" key="2">
    <source>
        <dbReference type="Pfam" id="PF01557"/>
    </source>
</evidence>
<feature type="domain" description="Fumarylacetoacetase-like C-terminal" evidence="2">
    <location>
        <begin position="100"/>
        <end position="271"/>
    </location>
</feature>
<dbReference type="InterPro" id="IPR050772">
    <property type="entry name" value="Hydratase-Decarb/MhpD_sf"/>
</dbReference>